<name>A0A261FBP0_9BIFI</name>
<keyword evidence="4" id="KW-1185">Reference proteome</keyword>
<dbReference type="Proteomes" id="UP000228976">
    <property type="component" value="Unassembled WGS sequence"/>
</dbReference>
<feature type="transmembrane region" description="Helical" evidence="2">
    <location>
        <begin position="6"/>
        <end position="29"/>
    </location>
</feature>
<evidence type="ECO:0000313" key="4">
    <source>
        <dbReference type="Proteomes" id="UP000228976"/>
    </source>
</evidence>
<keyword evidence="2" id="KW-0472">Membrane</keyword>
<dbReference type="RefSeq" id="WP_094689869.1">
    <property type="nucleotide sequence ID" value="NZ_JACBYZ010000001.1"/>
</dbReference>
<feature type="transmembrane region" description="Helical" evidence="2">
    <location>
        <begin position="99"/>
        <end position="117"/>
    </location>
</feature>
<feature type="region of interest" description="Disordered" evidence="1">
    <location>
        <begin position="160"/>
        <end position="219"/>
    </location>
</feature>
<gene>
    <name evidence="3" type="ORF">AEAE_0814</name>
</gene>
<keyword evidence="2" id="KW-1133">Transmembrane helix</keyword>
<proteinExistence type="predicted"/>
<reference evidence="3 4" key="1">
    <citation type="journal article" date="2017" name="BMC Genomics">
        <title>Comparative genomic and phylogenomic analyses of the Bifidobacteriaceae family.</title>
        <authorList>
            <person name="Lugli G.A."/>
            <person name="Milani C."/>
            <person name="Turroni F."/>
            <person name="Duranti S."/>
            <person name="Mancabelli L."/>
            <person name="Mangifesta M."/>
            <person name="Ferrario C."/>
            <person name="Modesto M."/>
            <person name="Mattarelli P."/>
            <person name="Jiri K."/>
            <person name="van Sinderen D."/>
            <person name="Ventura M."/>
        </authorList>
    </citation>
    <scope>NUCLEOTIDE SEQUENCE [LARGE SCALE GENOMIC DNA]</scope>
    <source>
        <strain evidence="3 4">LMG 21773</strain>
    </source>
</reference>
<feature type="region of interest" description="Disordered" evidence="1">
    <location>
        <begin position="275"/>
        <end position="307"/>
    </location>
</feature>
<feature type="compositionally biased region" description="Basic and acidic residues" evidence="1">
    <location>
        <begin position="182"/>
        <end position="213"/>
    </location>
</feature>
<evidence type="ECO:0000256" key="1">
    <source>
        <dbReference type="SAM" id="MobiDB-lite"/>
    </source>
</evidence>
<evidence type="ECO:0000256" key="2">
    <source>
        <dbReference type="SAM" id="Phobius"/>
    </source>
</evidence>
<evidence type="ECO:0000313" key="3">
    <source>
        <dbReference type="EMBL" id="OZG56326.1"/>
    </source>
</evidence>
<dbReference type="AlphaFoldDB" id="A0A261FBP0"/>
<sequence>MPGFDSFASLAFLVIAIVAVLAMAPLAYFQHQMKTRRDRAIENSGKLNSVNLTRELDEQARERKTWEDTMSEAAAGRLSDSYIASVRAARKASIRRRRYLVAGLLVLTLAVGLGAFVAHYNAAFVLIPLALLAVVLGLGARASQIARTWEEQVAEQRSRLAGEQRVGKAVTRNSAQAARGELSAESKRASERAELHAESKRAGERAEQSKSSDEPQTDVMSAAEIFKLTSADCTRAQMKAQQRAQAQQAQAKKTQAAGVKLAAAQAGAQVTKLSDLKNNPAPAPSKAQSEASVEAPSQALSLPVKSQKVVAKATKPSTAEQRKIEESVTPSVSMAQVLGVLDKTR</sequence>
<accession>A0A261FBP0</accession>
<protein>
    <submittedName>
        <fullName evidence="3">Uncharacterized protein</fullName>
    </submittedName>
</protein>
<organism evidence="3 4">
    <name type="scientific">Aeriscardovia aeriphila</name>
    <dbReference type="NCBI Taxonomy" id="218139"/>
    <lineage>
        <taxon>Bacteria</taxon>
        <taxon>Bacillati</taxon>
        <taxon>Actinomycetota</taxon>
        <taxon>Actinomycetes</taxon>
        <taxon>Bifidobacteriales</taxon>
        <taxon>Bifidobacteriaceae</taxon>
        <taxon>Aeriscardovia</taxon>
    </lineage>
</organism>
<comment type="caution">
    <text evidence="3">The sequence shown here is derived from an EMBL/GenBank/DDBJ whole genome shotgun (WGS) entry which is preliminary data.</text>
</comment>
<keyword evidence="2" id="KW-0812">Transmembrane</keyword>
<dbReference type="EMBL" id="MWWU01000002">
    <property type="protein sequence ID" value="OZG56326.1"/>
    <property type="molecule type" value="Genomic_DNA"/>
</dbReference>
<feature type="transmembrane region" description="Helical" evidence="2">
    <location>
        <begin position="123"/>
        <end position="140"/>
    </location>
</feature>